<reference evidence="1 2" key="1">
    <citation type="journal article" date="2022" name="Res Sq">
        <title>Evolution of multicellular longitudinally dividing oral cavity symbionts (Neisseriaceae).</title>
        <authorList>
            <person name="Nyongesa S."/>
            <person name="Weber P."/>
            <person name="Bernet E."/>
            <person name="Pullido F."/>
            <person name="Nieckarz M."/>
            <person name="Delaby M."/>
            <person name="Nieves C."/>
            <person name="Viehboeck T."/>
            <person name="Krause N."/>
            <person name="Rivera-Millot A."/>
            <person name="Nakamura A."/>
            <person name="Vischer N."/>
            <person name="VanNieuwenhze M."/>
            <person name="Brun Y."/>
            <person name="Cava F."/>
            <person name="Bulgheresi S."/>
            <person name="Veyrier F."/>
        </authorList>
    </citation>
    <scope>NUCLEOTIDE SEQUENCE [LARGE SCALE GENOMIC DNA]</scope>
    <source>
        <strain evidence="1 2">CCUG 63373m</strain>
    </source>
</reference>
<gene>
    <name evidence="1" type="ORF">LVJ83_08715</name>
</gene>
<dbReference type="RefSeq" id="WP_244784130.1">
    <property type="nucleotide sequence ID" value="NZ_CP091508.1"/>
</dbReference>
<protein>
    <submittedName>
        <fullName evidence="1">DUF3460 family protein</fullName>
    </submittedName>
</protein>
<proteinExistence type="predicted"/>
<dbReference type="InterPro" id="IPR021853">
    <property type="entry name" value="DUF3460"/>
</dbReference>
<name>A0ABY4DPU0_9NEIS</name>
<dbReference type="Pfam" id="PF11943">
    <property type="entry name" value="DUF3460"/>
    <property type="match status" value="1"/>
</dbReference>
<keyword evidence="2" id="KW-1185">Reference proteome</keyword>
<organism evidence="1 2">
    <name type="scientific">Uruburuella testudinis</name>
    <dbReference type="NCBI Taxonomy" id="1282863"/>
    <lineage>
        <taxon>Bacteria</taxon>
        <taxon>Pseudomonadati</taxon>
        <taxon>Pseudomonadota</taxon>
        <taxon>Betaproteobacteria</taxon>
        <taxon>Neisseriales</taxon>
        <taxon>Neisseriaceae</taxon>
        <taxon>Uruburuella</taxon>
    </lineage>
</organism>
<dbReference type="EMBL" id="CP091508">
    <property type="protein sequence ID" value="UOO81061.1"/>
    <property type="molecule type" value="Genomic_DNA"/>
</dbReference>
<sequence>MYNYQSDVTQFIDNYIEQNPQEAEQRLKNRALLWDVELNPEEQADFEAAALPKPPYAYQSVK</sequence>
<evidence type="ECO:0000313" key="1">
    <source>
        <dbReference type="EMBL" id="UOO81061.1"/>
    </source>
</evidence>
<evidence type="ECO:0000313" key="2">
    <source>
        <dbReference type="Proteomes" id="UP000829817"/>
    </source>
</evidence>
<accession>A0ABY4DPU0</accession>
<dbReference type="Proteomes" id="UP000829817">
    <property type="component" value="Chromosome"/>
</dbReference>